<dbReference type="STRING" id="1192034.CAP_2688"/>
<sequence>MLDKEGGQMLAEGPEALLNTISHVSLRALCGRLKAISLREEVSEQGGVIELDDALCRNMGHLLQVLPEPV</sequence>
<dbReference type="AlphaFoldDB" id="A0A017TIV0"/>
<keyword evidence="2" id="KW-1185">Reference proteome</keyword>
<evidence type="ECO:0000313" key="1">
    <source>
        <dbReference type="EMBL" id="EYF08827.1"/>
    </source>
</evidence>
<organism evidence="1 2">
    <name type="scientific">Chondromyces apiculatus DSM 436</name>
    <dbReference type="NCBI Taxonomy" id="1192034"/>
    <lineage>
        <taxon>Bacteria</taxon>
        <taxon>Pseudomonadati</taxon>
        <taxon>Myxococcota</taxon>
        <taxon>Polyangia</taxon>
        <taxon>Polyangiales</taxon>
        <taxon>Polyangiaceae</taxon>
        <taxon>Chondromyces</taxon>
    </lineage>
</organism>
<proteinExistence type="predicted"/>
<dbReference type="EMBL" id="ASRX01000002">
    <property type="protein sequence ID" value="EYF08827.1"/>
    <property type="molecule type" value="Genomic_DNA"/>
</dbReference>
<gene>
    <name evidence="1" type="ORF">CAP_2688</name>
</gene>
<reference evidence="1 2" key="1">
    <citation type="submission" date="2013-05" db="EMBL/GenBank/DDBJ databases">
        <title>Genome assembly of Chondromyces apiculatus DSM 436.</title>
        <authorList>
            <person name="Sharma G."/>
            <person name="Khatri I."/>
            <person name="Kaur C."/>
            <person name="Mayilraj S."/>
            <person name="Subramanian S."/>
        </authorList>
    </citation>
    <scope>NUCLEOTIDE SEQUENCE [LARGE SCALE GENOMIC DNA]</scope>
    <source>
        <strain evidence="1 2">DSM 436</strain>
    </source>
</reference>
<evidence type="ECO:0000313" key="2">
    <source>
        <dbReference type="Proteomes" id="UP000019678"/>
    </source>
</evidence>
<name>A0A017TIV0_9BACT</name>
<accession>A0A017TIV0</accession>
<comment type="caution">
    <text evidence="1">The sequence shown here is derived from an EMBL/GenBank/DDBJ whole genome shotgun (WGS) entry which is preliminary data.</text>
</comment>
<dbReference type="Proteomes" id="UP000019678">
    <property type="component" value="Unassembled WGS sequence"/>
</dbReference>
<protein>
    <submittedName>
        <fullName evidence="1">Uncharacterized protein</fullName>
    </submittedName>
</protein>